<dbReference type="AlphaFoldDB" id="A0A7E4V657"/>
<proteinExistence type="predicted"/>
<dbReference type="Proteomes" id="UP000492821">
    <property type="component" value="Unassembled WGS sequence"/>
</dbReference>
<sequence length="114" mass="12380">MCNVERAASPKPAAVPSPDYACPWLSVGLVVVEGGRGSAVSRRRRRKTATNHPIVRAVKVRRHRQPNHQRGCSFPHLGPRPKAPPNGLYNGTPSRVWCLCASLPGSPLAYPDNP</sequence>
<accession>A0A7E4V657</accession>
<evidence type="ECO:0000313" key="3">
    <source>
        <dbReference type="WBParaSite" id="Pan_g17055.t1"/>
    </source>
</evidence>
<protein>
    <submittedName>
        <fullName evidence="3">Secreted protein</fullName>
    </submittedName>
</protein>
<evidence type="ECO:0000256" key="1">
    <source>
        <dbReference type="SAM" id="MobiDB-lite"/>
    </source>
</evidence>
<dbReference type="WBParaSite" id="Pan_g17055.t1">
    <property type="protein sequence ID" value="Pan_g17055.t1"/>
    <property type="gene ID" value="Pan_g17055"/>
</dbReference>
<keyword evidence="2" id="KW-1185">Reference proteome</keyword>
<feature type="region of interest" description="Disordered" evidence="1">
    <location>
        <begin position="61"/>
        <end position="86"/>
    </location>
</feature>
<evidence type="ECO:0000313" key="2">
    <source>
        <dbReference type="Proteomes" id="UP000492821"/>
    </source>
</evidence>
<reference evidence="3" key="2">
    <citation type="submission" date="2020-10" db="UniProtKB">
        <authorList>
            <consortium name="WormBaseParasite"/>
        </authorList>
    </citation>
    <scope>IDENTIFICATION</scope>
</reference>
<name>A0A7E4V657_PANRE</name>
<reference evidence="2" key="1">
    <citation type="journal article" date="2013" name="Genetics">
        <title>The draft genome and transcriptome of Panagrellus redivivus are shaped by the harsh demands of a free-living lifestyle.</title>
        <authorList>
            <person name="Srinivasan J."/>
            <person name="Dillman A.R."/>
            <person name="Macchietto M.G."/>
            <person name="Heikkinen L."/>
            <person name="Lakso M."/>
            <person name="Fracchia K.M."/>
            <person name="Antoshechkin I."/>
            <person name="Mortazavi A."/>
            <person name="Wong G."/>
            <person name="Sternberg P.W."/>
        </authorList>
    </citation>
    <scope>NUCLEOTIDE SEQUENCE [LARGE SCALE GENOMIC DNA]</scope>
    <source>
        <strain evidence="2">MT8872</strain>
    </source>
</reference>
<organism evidence="2 3">
    <name type="scientific">Panagrellus redivivus</name>
    <name type="common">Microworm</name>
    <dbReference type="NCBI Taxonomy" id="6233"/>
    <lineage>
        <taxon>Eukaryota</taxon>
        <taxon>Metazoa</taxon>
        <taxon>Ecdysozoa</taxon>
        <taxon>Nematoda</taxon>
        <taxon>Chromadorea</taxon>
        <taxon>Rhabditida</taxon>
        <taxon>Tylenchina</taxon>
        <taxon>Panagrolaimomorpha</taxon>
        <taxon>Panagrolaimoidea</taxon>
        <taxon>Panagrolaimidae</taxon>
        <taxon>Panagrellus</taxon>
    </lineage>
</organism>